<keyword evidence="1" id="KW-0472">Membrane</keyword>
<dbReference type="RefSeq" id="WP_092550333.1">
    <property type="nucleotide sequence ID" value="NZ_BOMJ01000003.1"/>
</dbReference>
<dbReference type="EMBL" id="LT629758">
    <property type="protein sequence ID" value="SDT73732.1"/>
    <property type="molecule type" value="Genomic_DNA"/>
</dbReference>
<evidence type="ECO:0000313" key="2">
    <source>
        <dbReference type="EMBL" id="SDT73732.1"/>
    </source>
</evidence>
<dbReference type="Proteomes" id="UP000198688">
    <property type="component" value="Chromosome I"/>
</dbReference>
<name>A0A1H2CU62_9ACTN</name>
<reference evidence="2 3" key="1">
    <citation type="submission" date="2016-10" db="EMBL/GenBank/DDBJ databases">
        <authorList>
            <person name="de Groot N.N."/>
        </authorList>
    </citation>
    <scope>NUCLEOTIDE SEQUENCE [LARGE SCALE GENOMIC DNA]</scope>
    <source>
        <strain evidence="2 3">DSM 43941</strain>
    </source>
</reference>
<sequence>MTGAEFEGVDFDLLADFVGGALDGTPDQERVATLVAGDPVWRASFEALAPAMAAVGGALEAFDPEPMPDDLADRLDTLLRAPAIAAEPREVPAPDVPAKVVDLDSRRRARRWAAPLTVAAAVLAFAGFGASWWVANQPMDNSNDTASSAAVAEGAAEAGLPFAVTSSGMDYTVATLTEVPMGSTMASGETGISAPDKTRATALKNSALGRLDDAAELMACVEAITTENSGGTITVEGVDYALFDGKPAVIVRFSAANGLWVWAVGPECGVPGAGADTVRKLPVR</sequence>
<dbReference type="OrthoDB" id="3404896at2"/>
<keyword evidence="3" id="KW-1185">Reference proteome</keyword>
<dbReference type="STRING" id="113562.SAMN04489716_6763"/>
<evidence type="ECO:0000313" key="3">
    <source>
        <dbReference type="Proteomes" id="UP000198688"/>
    </source>
</evidence>
<protein>
    <submittedName>
        <fullName evidence="2">Uncharacterized protein</fullName>
    </submittedName>
</protein>
<keyword evidence="1" id="KW-0812">Transmembrane</keyword>
<gene>
    <name evidence="2" type="ORF">SAMN04489716_6763</name>
</gene>
<dbReference type="AlphaFoldDB" id="A0A1H2CU62"/>
<organism evidence="2 3">
    <name type="scientific">Actinoplanes derwentensis</name>
    <dbReference type="NCBI Taxonomy" id="113562"/>
    <lineage>
        <taxon>Bacteria</taxon>
        <taxon>Bacillati</taxon>
        <taxon>Actinomycetota</taxon>
        <taxon>Actinomycetes</taxon>
        <taxon>Micromonosporales</taxon>
        <taxon>Micromonosporaceae</taxon>
        <taxon>Actinoplanes</taxon>
    </lineage>
</organism>
<accession>A0A1H2CU62</accession>
<feature type="transmembrane region" description="Helical" evidence="1">
    <location>
        <begin position="112"/>
        <end position="135"/>
    </location>
</feature>
<keyword evidence="1" id="KW-1133">Transmembrane helix</keyword>
<evidence type="ECO:0000256" key="1">
    <source>
        <dbReference type="SAM" id="Phobius"/>
    </source>
</evidence>
<proteinExistence type="predicted"/>